<dbReference type="Proteomes" id="UP000638263">
    <property type="component" value="Unassembled WGS sequence"/>
</dbReference>
<dbReference type="EMBL" id="BMMH01000004">
    <property type="protein sequence ID" value="GGL09671.1"/>
    <property type="molecule type" value="Genomic_DNA"/>
</dbReference>
<dbReference type="RefSeq" id="WP_058854352.1">
    <property type="nucleotide sequence ID" value="NZ_BMMH01000004.1"/>
</dbReference>
<gene>
    <name evidence="1" type="ORF">GCM10011588_25070</name>
</gene>
<organism evidence="1 2">
    <name type="scientific">Nocardia jinanensis</name>
    <dbReference type="NCBI Taxonomy" id="382504"/>
    <lineage>
        <taxon>Bacteria</taxon>
        <taxon>Bacillati</taxon>
        <taxon>Actinomycetota</taxon>
        <taxon>Actinomycetes</taxon>
        <taxon>Mycobacteriales</taxon>
        <taxon>Nocardiaceae</taxon>
        <taxon>Nocardia</taxon>
    </lineage>
</organism>
<sequence>MTFELEPWWELDLSESGIEYDNDTRVVRDLRSGESIGLADFMVGTGTDLTAKTVADMVRVRGKTPPGVGTWHKVESE</sequence>
<keyword evidence="2" id="KW-1185">Reference proteome</keyword>
<evidence type="ECO:0000313" key="2">
    <source>
        <dbReference type="Proteomes" id="UP000638263"/>
    </source>
</evidence>
<accession>A0A917RJ98</accession>
<comment type="caution">
    <text evidence="1">The sequence shown here is derived from an EMBL/GenBank/DDBJ whole genome shotgun (WGS) entry which is preliminary data.</text>
</comment>
<reference evidence="1" key="1">
    <citation type="journal article" date="2014" name="Int. J. Syst. Evol. Microbiol.">
        <title>Complete genome sequence of Corynebacterium casei LMG S-19264T (=DSM 44701T), isolated from a smear-ripened cheese.</title>
        <authorList>
            <consortium name="US DOE Joint Genome Institute (JGI-PGF)"/>
            <person name="Walter F."/>
            <person name="Albersmeier A."/>
            <person name="Kalinowski J."/>
            <person name="Ruckert C."/>
        </authorList>
    </citation>
    <scope>NUCLEOTIDE SEQUENCE</scope>
    <source>
        <strain evidence="1">CGMCC 4.3508</strain>
    </source>
</reference>
<name>A0A917RJ98_9NOCA</name>
<evidence type="ECO:0000313" key="1">
    <source>
        <dbReference type="EMBL" id="GGL09671.1"/>
    </source>
</evidence>
<protein>
    <submittedName>
        <fullName evidence="1">Uncharacterized protein</fullName>
    </submittedName>
</protein>
<proteinExistence type="predicted"/>
<dbReference type="AlphaFoldDB" id="A0A917RJ98"/>
<reference evidence="1" key="2">
    <citation type="submission" date="2020-09" db="EMBL/GenBank/DDBJ databases">
        <authorList>
            <person name="Sun Q."/>
            <person name="Zhou Y."/>
        </authorList>
    </citation>
    <scope>NUCLEOTIDE SEQUENCE</scope>
    <source>
        <strain evidence="1">CGMCC 4.3508</strain>
    </source>
</reference>